<dbReference type="SUPFAM" id="SSF69012">
    <property type="entry name" value="alpha-ketoacid dehydrogenase kinase, N-terminal domain"/>
    <property type="match status" value="1"/>
</dbReference>
<keyword evidence="2 7" id="KW-0808">Transferase</keyword>
<comment type="subcellular location">
    <subcellularLocation>
        <location evidence="7">Mitochondrion matrix</location>
    </subcellularLocation>
</comment>
<dbReference type="InterPro" id="IPR036784">
    <property type="entry name" value="AK/P_DHK_N_sf"/>
</dbReference>
<dbReference type="InterPro" id="IPR039028">
    <property type="entry name" value="BCKD/PDK"/>
</dbReference>
<dbReference type="Gene3D" id="1.20.140.20">
    <property type="entry name" value="Alpha-ketoacid/pyruvate dehydrogenase kinase, N-terminal domain"/>
    <property type="match status" value="1"/>
</dbReference>
<keyword evidence="10" id="KW-1185">Reference proteome</keyword>
<dbReference type="EMBL" id="MCGE01000010">
    <property type="protein sequence ID" value="ORZ16997.1"/>
    <property type="molecule type" value="Genomic_DNA"/>
</dbReference>
<dbReference type="GO" id="GO:0010906">
    <property type="term" value="P:regulation of glucose metabolic process"/>
    <property type="evidence" value="ECO:0007669"/>
    <property type="project" value="TreeGrafter"/>
</dbReference>
<proteinExistence type="inferred from homology"/>
<evidence type="ECO:0000256" key="1">
    <source>
        <dbReference type="ARBA" id="ARBA00006155"/>
    </source>
</evidence>
<keyword evidence="5 7" id="KW-0067">ATP-binding</keyword>
<dbReference type="InterPro" id="IPR018955">
    <property type="entry name" value="BCDHK/PDK_N"/>
</dbReference>
<keyword evidence="6 7" id="KW-0496">Mitochondrion</keyword>
<evidence type="ECO:0000256" key="4">
    <source>
        <dbReference type="ARBA" id="ARBA00022777"/>
    </source>
</evidence>
<evidence type="ECO:0000256" key="7">
    <source>
        <dbReference type="RuleBase" id="RU366032"/>
    </source>
</evidence>
<evidence type="ECO:0000256" key="2">
    <source>
        <dbReference type="ARBA" id="ARBA00022679"/>
    </source>
</evidence>
<evidence type="ECO:0000256" key="3">
    <source>
        <dbReference type="ARBA" id="ARBA00022741"/>
    </source>
</evidence>
<dbReference type="GO" id="GO:0005759">
    <property type="term" value="C:mitochondrial matrix"/>
    <property type="evidence" value="ECO:0007669"/>
    <property type="project" value="UniProtKB-SubCell"/>
</dbReference>
<comment type="caution">
    <text evidence="9">The sequence shown here is derived from an EMBL/GenBank/DDBJ whole genome shotgun (WGS) entry which is preliminary data.</text>
</comment>
<dbReference type="Gene3D" id="3.30.565.10">
    <property type="entry name" value="Histidine kinase-like ATPase, C-terminal domain"/>
    <property type="match status" value="1"/>
</dbReference>
<comment type="similarity">
    <text evidence="1 7">Belongs to the PDK/BCKDK protein kinase family.</text>
</comment>
<evidence type="ECO:0000313" key="10">
    <source>
        <dbReference type="Proteomes" id="UP000193560"/>
    </source>
</evidence>
<dbReference type="EC" id="2.7.11.-" evidence="7"/>
<reference evidence="9 10" key="1">
    <citation type="submission" date="2016-07" db="EMBL/GenBank/DDBJ databases">
        <title>Pervasive Adenine N6-methylation of Active Genes in Fungi.</title>
        <authorList>
            <consortium name="DOE Joint Genome Institute"/>
            <person name="Mondo S.J."/>
            <person name="Dannebaum R.O."/>
            <person name="Kuo R.C."/>
            <person name="Labutti K."/>
            <person name="Haridas S."/>
            <person name="Kuo A."/>
            <person name="Salamov A."/>
            <person name="Ahrendt S.R."/>
            <person name="Lipzen A."/>
            <person name="Sullivan W."/>
            <person name="Andreopoulos W.B."/>
            <person name="Clum A."/>
            <person name="Lindquist E."/>
            <person name="Daum C."/>
            <person name="Ramamoorthy G.K."/>
            <person name="Gryganskyi A."/>
            <person name="Culley D."/>
            <person name="Magnuson J.K."/>
            <person name="James T.Y."/>
            <person name="O'Malley M.A."/>
            <person name="Stajich J.E."/>
            <person name="Spatafora J.W."/>
            <person name="Visel A."/>
            <person name="Grigoriev I.V."/>
        </authorList>
    </citation>
    <scope>NUCLEOTIDE SEQUENCE [LARGE SCALE GENOMIC DNA]</scope>
    <source>
        <strain evidence="9 10">NRRL 1336</strain>
    </source>
</reference>
<dbReference type="PANTHER" id="PTHR11947:SF25">
    <property type="entry name" value="[PYRUVATE DEHYDROGENASE (ACETYL-TRANSFERRING)] KINASE 2, MITOCHONDRIAL"/>
    <property type="match status" value="1"/>
</dbReference>
<dbReference type="SUPFAM" id="SSF55874">
    <property type="entry name" value="ATPase domain of HSP90 chaperone/DNA topoisomerase II/histidine kinase"/>
    <property type="match status" value="1"/>
</dbReference>
<dbReference type="STRING" id="90262.A0A1X2IJM5"/>
<dbReference type="PANTHER" id="PTHR11947">
    <property type="entry name" value="PYRUVATE DEHYDROGENASE KINASE"/>
    <property type="match status" value="1"/>
</dbReference>
<name>A0A1X2IJM5_9FUNG</name>
<dbReference type="GO" id="GO:0004740">
    <property type="term" value="F:pyruvate dehydrogenase (acetyl-transferring) kinase activity"/>
    <property type="evidence" value="ECO:0007669"/>
    <property type="project" value="TreeGrafter"/>
</dbReference>
<sequence length="489" mass="55532">MRPLSRYIPTKRYLCTSHALATSSSTSSSPSTVPFTPRISVSTTATKNIIPSTKTPLSPQNTVSQSSTTWEPHFYMNKVLDKYASQKATPVTLRQLLFYERHRTKKRLLTSANYVRKELPIRIAHRLREFQNLPFIVGVNPHMQQVYRLYWEAFDRLRAVPPIETLDQNQRFCEMLHTSLQAHLVVIPQLALGIQECDHQHINREKRDKFMNATLRSRISRRVLAEQHLILSDFPPVFTSASSSTTTKSNYHLQHHHHHEDDAFADTGVMIFQHCSARSTLATCIKKAHLYGSDIDFAYVGDHIEYILYQLLLNAMQHSNNINLTDGILSASTSSSSPSPPPIRVTLCANDTDVFFRISDQAGGIASNVFQNIWSFGQHASENFHHVKTWAATVMDEQQQHIGGSGNLKDNIPMNMPLGMGLPMSKVYAEYWGGDINIQTLHGFGSDAYLRIPKLGDQMEHLDVEDHDSDLHVELDSGSYVTHRRRFVI</sequence>
<organism evidence="9 10">
    <name type="scientific">Absidia repens</name>
    <dbReference type="NCBI Taxonomy" id="90262"/>
    <lineage>
        <taxon>Eukaryota</taxon>
        <taxon>Fungi</taxon>
        <taxon>Fungi incertae sedis</taxon>
        <taxon>Mucoromycota</taxon>
        <taxon>Mucoromycotina</taxon>
        <taxon>Mucoromycetes</taxon>
        <taxon>Mucorales</taxon>
        <taxon>Cunninghamellaceae</taxon>
        <taxon>Absidia</taxon>
    </lineage>
</organism>
<protein>
    <recommendedName>
        <fullName evidence="7">Protein-serine/threonine kinase</fullName>
        <ecNumber evidence="7">2.7.11.-</ecNumber>
    </recommendedName>
</protein>
<dbReference type="Pfam" id="PF10436">
    <property type="entry name" value="BCDHK_Adom3"/>
    <property type="match status" value="1"/>
</dbReference>
<dbReference type="GO" id="GO:0005524">
    <property type="term" value="F:ATP binding"/>
    <property type="evidence" value="ECO:0007669"/>
    <property type="project" value="UniProtKB-UniRule"/>
</dbReference>
<dbReference type="InterPro" id="IPR036890">
    <property type="entry name" value="HATPase_C_sf"/>
</dbReference>
<accession>A0A1X2IJM5</accession>
<evidence type="ECO:0000313" key="9">
    <source>
        <dbReference type="EMBL" id="ORZ16997.1"/>
    </source>
</evidence>
<keyword evidence="3 7" id="KW-0547">Nucleotide-binding</keyword>
<gene>
    <name evidence="9" type="ORF">BCR42DRAFT_413719</name>
</gene>
<dbReference type="Proteomes" id="UP000193560">
    <property type="component" value="Unassembled WGS sequence"/>
</dbReference>
<dbReference type="AlphaFoldDB" id="A0A1X2IJM5"/>
<feature type="domain" description="Branched-chain alpha-ketoacid dehydrogenase kinase/Pyruvate dehydrogenase kinase N-terminal" evidence="8">
    <location>
        <begin position="90"/>
        <end position="234"/>
    </location>
</feature>
<evidence type="ECO:0000259" key="8">
    <source>
        <dbReference type="Pfam" id="PF10436"/>
    </source>
</evidence>
<keyword evidence="4 7" id="KW-0418">Kinase</keyword>
<evidence type="ECO:0000256" key="6">
    <source>
        <dbReference type="ARBA" id="ARBA00023128"/>
    </source>
</evidence>
<evidence type="ECO:0000256" key="5">
    <source>
        <dbReference type="ARBA" id="ARBA00022840"/>
    </source>
</evidence>
<dbReference type="OrthoDB" id="407390at2759"/>